<comment type="caution">
    <text evidence="2">The sequence shown here is derived from an EMBL/GenBank/DDBJ whole genome shotgun (WGS) entry which is preliminary data.</text>
</comment>
<keyword evidence="2" id="KW-0969">Cilium</keyword>
<proteinExistence type="predicted"/>
<keyword evidence="2" id="KW-0282">Flagellum</keyword>
<gene>
    <name evidence="2" type="ORF">AMET1_1081</name>
</gene>
<keyword evidence="3" id="KW-1185">Reference proteome</keyword>
<protein>
    <submittedName>
        <fullName evidence="2">Pilin/Flagellin PilA family</fullName>
    </submittedName>
</protein>
<dbReference type="InterPro" id="IPR012859">
    <property type="entry name" value="Pilin_N_archaeal"/>
</dbReference>
<dbReference type="Pfam" id="PF07790">
    <property type="entry name" value="Pilin_N"/>
    <property type="match status" value="1"/>
</dbReference>
<dbReference type="AlphaFoldDB" id="A0A1Y3GA82"/>
<evidence type="ECO:0000313" key="2">
    <source>
        <dbReference type="EMBL" id="OUJ18177.1"/>
    </source>
</evidence>
<accession>A0A1Y3GA82</accession>
<evidence type="ECO:0000259" key="1">
    <source>
        <dbReference type="Pfam" id="PF07790"/>
    </source>
</evidence>
<organism evidence="2 3">
    <name type="scientific">Methanonatronarchaeum thermophilum</name>
    <dbReference type="NCBI Taxonomy" id="1927129"/>
    <lineage>
        <taxon>Archaea</taxon>
        <taxon>Methanobacteriati</taxon>
        <taxon>Methanobacteriota</taxon>
        <taxon>Methanonatronarchaeia</taxon>
        <taxon>Methanonatronarchaeales</taxon>
        <taxon>Methanonatronarchaeaceae</taxon>
        <taxon>Methanonatronarchaeum</taxon>
    </lineage>
</organism>
<dbReference type="EMBL" id="MRZU01000004">
    <property type="protein sequence ID" value="OUJ18177.1"/>
    <property type="molecule type" value="Genomic_DNA"/>
</dbReference>
<dbReference type="Proteomes" id="UP000195137">
    <property type="component" value="Unassembled WGS sequence"/>
</dbReference>
<sequence length="129" mass="14380">MVSVVVVMATIAGAFVMGVLTIPEPAPTTTISTEDMNNQEISLIHEGGDTVKTEDLRIIIYNLDGEQENNRIDIDKEEIAEETDKSEWSSGERISIQINEIQVDQGDRVDIRIMHTPSETTIYSELKTT</sequence>
<name>A0A1Y3GA82_9EURY</name>
<evidence type="ECO:0000313" key="3">
    <source>
        <dbReference type="Proteomes" id="UP000195137"/>
    </source>
</evidence>
<keyword evidence="2" id="KW-0966">Cell projection</keyword>
<reference evidence="2 3" key="1">
    <citation type="submission" date="2016-12" db="EMBL/GenBank/DDBJ databases">
        <title>Discovery of methanogenic haloarchaea.</title>
        <authorList>
            <person name="Sorokin D.Y."/>
            <person name="Makarova K.S."/>
            <person name="Abbas B."/>
            <person name="Ferrer M."/>
            <person name="Golyshin P.N."/>
        </authorList>
    </citation>
    <scope>NUCLEOTIDE SEQUENCE [LARGE SCALE GENOMIC DNA]</scope>
    <source>
        <strain evidence="2">AMET1</strain>
    </source>
</reference>
<feature type="domain" description="Archaeal Type IV pilin N-terminal" evidence="1">
    <location>
        <begin position="1"/>
        <end position="61"/>
    </location>
</feature>